<dbReference type="InterPro" id="IPR009057">
    <property type="entry name" value="Homeodomain-like_sf"/>
</dbReference>
<keyword evidence="3" id="KW-0804">Transcription</keyword>
<dbReference type="Proteomes" id="UP001300261">
    <property type="component" value="Unassembled WGS sequence"/>
</dbReference>
<proteinExistence type="predicted"/>
<gene>
    <name evidence="5" type="ORF">ON753_03455</name>
</gene>
<keyword evidence="6" id="KW-1185">Reference proteome</keyword>
<sequence length="362" mass="39730">MVQRSMQQLQRVLGNNDNKKDIDLPDPADETSALVFESATAAGSCFDEMLGHIRPTFRDFLVEGPAKRGPFKWNMGLLQGSGVSILHASYGASFTYTPQKPDESLILRFCGEGAAKTRIRKAEVTNVPGTAVVTSWCDMGRTAVMAGPEAESCASSAFLVFDPSVVRGCMQDLYDGMSLSQLELAPLLDLGSSTGQTLACLCRSLSQGMSADRFLERSPKAMALLVEAAVRLILEHTPHRLNCSPRPQHLCAVPRHVKRAIDYMQANMHTPITLTEIAAAAGVSARTLQIGFREFRQTTPLLYLRKIRLQAVRDELSSPENKLPVNEVALKWGFNHMGRFAAQYKAAYGEAPSNTIKTLQFH</sequence>
<dbReference type="PROSITE" id="PS01124">
    <property type="entry name" value="HTH_ARAC_FAMILY_2"/>
    <property type="match status" value="1"/>
</dbReference>
<dbReference type="PANTHER" id="PTHR46796:SF12">
    <property type="entry name" value="HTH-TYPE DNA-BINDING TRANSCRIPTIONAL ACTIVATOR EUTR"/>
    <property type="match status" value="1"/>
</dbReference>
<dbReference type="SUPFAM" id="SSF46689">
    <property type="entry name" value="Homeodomain-like"/>
    <property type="match status" value="1"/>
</dbReference>
<evidence type="ECO:0000259" key="4">
    <source>
        <dbReference type="PROSITE" id="PS01124"/>
    </source>
</evidence>
<organism evidence="5 6">
    <name type="scientific">Roseibium salinum</name>
    <dbReference type="NCBI Taxonomy" id="1604349"/>
    <lineage>
        <taxon>Bacteria</taxon>
        <taxon>Pseudomonadati</taxon>
        <taxon>Pseudomonadota</taxon>
        <taxon>Alphaproteobacteria</taxon>
        <taxon>Hyphomicrobiales</taxon>
        <taxon>Stappiaceae</taxon>
        <taxon>Roseibium</taxon>
    </lineage>
</organism>
<keyword evidence="2" id="KW-0238">DNA-binding</keyword>
<dbReference type="SMART" id="SM00342">
    <property type="entry name" value="HTH_ARAC"/>
    <property type="match status" value="1"/>
</dbReference>
<reference evidence="5 6" key="1">
    <citation type="journal article" date="2016" name="Int. J. Syst. Evol. Microbiol.">
        <title>Labrenzia salina sp. nov., isolated from the rhizosphere of the halophyte Arthrocnemum macrostachyum.</title>
        <authorList>
            <person name="Camacho M."/>
            <person name="Redondo-Gomez S."/>
            <person name="Rodriguez-Llorente I."/>
            <person name="Rohde M."/>
            <person name="Sproer C."/>
            <person name="Schumann P."/>
            <person name="Klenk H.P."/>
            <person name="Montero-Calasanz M.D.C."/>
        </authorList>
    </citation>
    <scope>NUCLEOTIDE SEQUENCE [LARGE SCALE GENOMIC DNA]</scope>
    <source>
        <strain evidence="5 6">DSM 29163</strain>
    </source>
</reference>
<dbReference type="InterPro" id="IPR018060">
    <property type="entry name" value="HTH_AraC"/>
</dbReference>
<accession>A0ABT3QX38</accession>
<name>A0ABT3QX38_9HYPH</name>
<dbReference type="EMBL" id="JAPEVI010000002">
    <property type="protein sequence ID" value="MCX2721465.1"/>
    <property type="molecule type" value="Genomic_DNA"/>
</dbReference>
<dbReference type="RefSeq" id="WP_265961163.1">
    <property type="nucleotide sequence ID" value="NZ_JAPEVI010000002.1"/>
</dbReference>
<feature type="domain" description="HTH araC/xylS-type" evidence="4">
    <location>
        <begin position="258"/>
        <end position="358"/>
    </location>
</feature>
<evidence type="ECO:0000313" key="5">
    <source>
        <dbReference type="EMBL" id="MCX2721465.1"/>
    </source>
</evidence>
<keyword evidence="1" id="KW-0805">Transcription regulation</keyword>
<dbReference type="PANTHER" id="PTHR46796">
    <property type="entry name" value="HTH-TYPE TRANSCRIPTIONAL ACTIVATOR RHAS-RELATED"/>
    <property type="match status" value="1"/>
</dbReference>
<dbReference type="PROSITE" id="PS00041">
    <property type="entry name" value="HTH_ARAC_FAMILY_1"/>
    <property type="match status" value="1"/>
</dbReference>
<evidence type="ECO:0000256" key="2">
    <source>
        <dbReference type="ARBA" id="ARBA00023125"/>
    </source>
</evidence>
<evidence type="ECO:0000313" key="6">
    <source>
        <dbReference type="Proteomes" id="UP001300261"/>
    </source>
</evidence>
<dbReference type="InterPro" id="IPR018062">
    <property type="entry name" value="HTH_AraC-typ_CS"/>
</dbReference>
<dbReference type="InterPro" id="IPR050204">
    <property type="entry name" value="AraC_XylS_family_regulators"/>
</dbReference>
<comment type="caution">
    <text evidence="5">The sequence shown here is derived from an EMBL/GenBank/DDBJ whole genome shotgun (WGS) entry which is preliminary data.</text>
</comment>
<evidence type="ECO:0000256" key="3">
    <source>
        <dbReference type="ARBA" id="ARBA00023163"/>
    </source>
</evidence>
<evidence type="ECO:0000256" key="1">
    <source>
        <dbReference type="ARBA" id="ARBA00023015"/>
    </source>
</evidence>
<protein>
    <submittedName>
        <fullName evidence="5">AraC family transcriptional regulator</fullName>
    </submittedName>
</protein>
<dbReference type="Gene3D" id="1.10.10.60">
    <property type="entry name" value="Homeodomain-like"/>
    <property type="match status" value="1"/>
</dbReference>
<dbReference type="Pfam" id="PF12833">
    <property type="entry name" value="HTH_18"/>
    <property type="match status" value="1"/>
</dbReference>